<dbReference type="EMBL" id="CP011125">
    <property type="protein sequence ID" value="AKF02956.1"/>
    <property type="molecule type" value="Genomic_DNA"/>
</dbReference>
<proteinExistence type="predicted"/>
<name>A0A0F6VYM8_9BACT</name>
<gene>
    <name evidence="1" type="ORF">DB32_000104</name>
</gene>
<sequence length="114" mass="12899">MYLAVRKYRKVEGDEKELMARIQRGFVPLISRIDGFVDYYCFIAEDGSLISVSVYRDERGAEESVRAASRFVEQQLAEFLPEKPEVIAGEVLAHASGQSRGELTTNAARDDRRP</sequence>
<dbReference type="STRING" id="927083.DB32_000104"/>
<organism evidence="1 2">
    <name type="scientific">Sandaracinus amylolyticus</name>
    <dbReference type="NCBI Taxonomy" id="927083"/>
    <lineage>
        <taxon>Bacteria</taxon>
        <taxon>Pseudomonadati</taxon>
        <taxon>Myxococcota</taxon>
        <taxon>Polyangia</taxon>
        <taxon>Polyangiales</taxon>
        <taxon>Sandaracinaceae</taxon>
        <taxon>Sandaracinus</taxon>
    </lineage>
</organism>
<dbReference type="InterPro" id="IPR011008">
    <property type="entry name" value="Dimeric_a/b-barrel"/>
</dbReference>
<evidence type="ECO:0000313" key="1">
    <source>
        <dbReference type="EMBL" id="AKF02956.1"/>
    </source>
</evidence>
<dbReference type="AlphaFoldDB" id="A0A0F6VYM8"/>
<protein>
    <recommendedName>
        <fullName evidence="3">ABM domain-containing protein</fullName>
    </recommendedName>
</protein>
<dbReference type="SUPFAM" id="SSF54909">
    <property type="entry name" value="Dimeric alpha+beta barrel"/>
    <property type="match status" value="1"/>
</dbReference>
<reference evidence="1 2" key="1">
    <citation type="submission" date="2015-03" db="EMBL/GenBank/DDBJ databases">
        <title>Genome assembly of Sandaracinus amylolyticus DSM 53668.</title>
        <authorList>
            <person name="Sharma G."/>
            <person name="Subramanian S."/>
        </authorList>
    </citation>
    <scope>NUCLEOTIDE SEQUENCE [LARGE SCALE GENOMIC DNA]</scope>
    <source>
        <strain evidence="1 2">DSM 53668</strain>
    </source>
</reference>
<dbReference type="KEGG" id="samy:DB32_000104"/>
<evidence type="ECO:0008006" key="3">
    <source>
        <dbReference type="Google" id="ProtNLM"/>
    </source>
</evidence>
<evidence type="ECO:0000313" key="2">
    <source>
        <dbReference type="Proteomes" id="UP000034883"/>
    </source>
</evidence>
<dbReference type="RefSeq" id="WP_075097417.1">
    <property type="nucleotide sequence ID" value="NZ_CP011125.1"/>
</dbReference>
<accession>A0A0F6VYM8</accession>
<keyword evidence="2" id="KW-1185">Reference proteome</keyword>
<dbReference type="Proteomes" id="UP000034883">
    <property type="component" value="Chromosome"/>
</dbReference>